<dbReference type="AlphaFoldDB" id="A0A916NLG4"/>
<organism evidence="3 4">
    <name type="scientific">Dyadobacter helix</name>
    <dbReference type="NCBI Taxonomy" id="2822344"/>
    <lineage>
        <taxon>Bacteria</taxon>
        <taxon>Pseudomonadati</taxon>
        <taxon>Bacteroidota</taxon>
        <taxon>Cytophagia</taxon>
        <taxon>Cytophagales</taxon>
        <taxon>Spirosomataceae</taxon>
        <taxon>Dyadobacter</taxon>
    </lineage>
</organism>
<protein>
    <recommendedName>
        <fullName evidence="2">Secretion system C-terminal sorting domain-containing protein</fullName>
    </recommendedName>
</protein>
<reference evidence="3" key="1">
    <citation type="submission" date="2021-04" db="EMBL/GenBank/DDBJ databases">
        <authorList>
            <person name="Rodrigo-Torres L."/>
            <person name="Arahal R. D."/>
            <person name="Lucena T."/>
        </authorList>
    </citation>
    <scope>NUCLEOTIDE SEQUENCE</scope>
    <source>
        <strain evidence="3">CECT 9275</strain>
    </source>
</reference>
<dbReference type="Proteomes" id="UP000680038">
    <property type="component" value="Unassembled WGS sequence"/>
</dbReference>
<feature type="chain" id="PRO_5036771197" description="Secretion system C-terminal sorting domain-containing protein" evidence="1">
    <location>
        <begin position="21"/>
        <end position="354"/>
    </location>
</feature>
<comment type="caution">
    <text evidence="3">The sequence shown here is derived from an EMBL/GenBank/DDBJ whole genome shotgun (WGS) entry which is preliminary data.</text>
</comment>
<accession>A0A916NLG4</accession>
<sequence length="354" mass="37519">MKKLMLSIVLLAGMYTAAFAQCDPGFGATPAYTGTSVSAGGVPTIEVGQTATLNASFGVGSDPACVAAAGNTPGTITMTLSFSSTYEPMSAADISGPLADLFDWVWDQASHTLIGVNNSVIPLGPPLPFTVTVTGKLLTPLEQAPKTTMNWFSETNPPTTNASILNDIAAPELNIDAALPVTLVSFSAAREGKIANLSWATTAETNSDYFEIQRSVNGTTWNRIGSVNSYGESASLKKYTFSDNSPLNGDNLYRLRMVDKDATFAFSKIVNLRFEGLGTDVSVYPNPVSDKLYLRDHAGITKVVITDMAGRTVYQAANASTGWINVKNLPASMYIISVTKADGAKSAQKILVNR</sequence>
<dbReference type="NCBIfam" id="TIGR04183">
    <property type="entry name" value="Por_Secre_tail"/>
    <property type="match status" value="1"/>
</dbReference>
<dbReference type="EMBL" id="CAJRAF010000002">
    <property type="protein sequence ID" value="CAG5000595.1"/>
    <property type="molecule type" value="Genomic_DNA"/>
</dbReference>
<evidence type="ECO:0000256" key="1">
    <source>
        <dbReference type="SAM" id="SignalP"/>
    </source>
</evidence>
<dbReference type="RefSeq" id="WP_215239125.1">
    <property type="nucleotide sequence ID" value="NZ_CAJRAF010000002.1"/>
</dbReference>
<evidence type="ECO:0000313" key="4">
    <source>
        <dbReference type="Proteomes" id="UP000680038"/>
    </source>
</evidence>
<gene>
    <name evidence="3" type="ORF">DYBT9275_02494</name>
</gene>
<dbReference type="InterPro" id="IPR026444">
    <property type="entry name" value="Secre_tail"/>
</dbReference>
<keyword evidence="1" id="KW-0732">Signal</keyword>
<keyword evidence="4" id="KW-1185">Reference proteome</keyword>
<proteinExistence type="predicted"/>
<feature type="signal peptide" evidence="1">
    <location>
        <begin position="1"/>
        <end position="20"/>
    </location>
</feature>
<evidence type="ECO:0000259" key="2">
    <source>
        <dbReference type="Pfam" id="PF18962"/>
    </source>
</evidence>
<evidence type="ECO:0000313" key="3">
    <source>
        <dbReference type="EMBL" id="CAG5000595.1"/>
    </source>
</evidence>
<name>A0A916NLG4_9BACT</name>
<feature type="domain" description="Secretion system C-terminal sorting" evidence="2">
    <location>
        <begin position="283"/>
        <end position="352"/>
    </location>
</feature>
<dbReference type="Pfam" id="PF18962">
    <property type="entry name" value="Por_Secre_tail"/>
    <property type="match status" value="1"/>
</dbReference>